<accession>A0A1Y6JH09</accession>
<dbReference type="AlphaFoldDB" id="A0A1Y6JH09"/>
<organism evidence="1 2">
    <name type="scientific">Pseudomonas viridiflava</name>
    <name type="common">Phytomonas viridiflava</name>
    <dbReference type="NCBI Taxonomy" id="33069"/>
    <lineage>
        <taxon>Bacteria</taxon>
        <taxon>Pseudomonadati</taxon>
        <taxon>Pseudomonadota</taxon>
        <taxon>Gammaproteobacteria</taxon>
        <taxon>Pseudomonadales</taxon>
        <taxon>Pseudomonadaceae</taxon>
        <taxon>Pseudomonas</taxon>
    </lineage>
</organism>
<reference evidence="1 2" key="1">
    <citation type="submission" date="2017-05" db="EMBL/GenBank/DDBJ databases">
        <authorList>
            <person name="Song R."/>
            <person name="Chenine A.L."/>
            <person name="Ruprecht R.M."/>
        </authorList>
    </citation>
    <scope>NUCLEOTIDE SEQUENCE [LARGE SCALE GENOMIC DNA]</scope>
    <source>
        <strain evidence="1 2">CFBP 1590</strain>
    </source>
</reference>
<name>A0A1Y6JH09_PSEVI</name>
<gene>
    <name evidence="1" type="ORF">CFBP1590__1468</name>
</gene>
<dbReference type="KEGG" id="pvd:CFBP1590__1468"/>
<evidence type="ECO:0000313" key="1">
    <source>
        <dbReference type="EMBL" id="SMS09054.1"/>
    </source>
</evidence>
<evidence type="ECO:0000313" key="2">
    <source>
        <dbReference type="Proteomes" id="UP000196842"/>
    </source>
</evidence>
<protein>
    <submittedName>
        <fullName evidence="1">Uncharacterized protein</fullName>
    </submittedName>
</protein>
<dbReference type="Proteomes" id="UP000196842">
    <property type="component" value="Chromosome I"/>
</dbReference>
<sequence length="31" mass="3392">MGMGMIGVLEITLIVPTLRVGMPLRTLRVHS</sequence>
<proteinExistence type="predicted"/>
<dbReference type="EMBL" id="LT855380">
    <property type="protein sequence ID" value="SMS09054.1"/>
    <property type="molecule type" value="Genomic_DNA"/>
</dbReference>